<proteinExistence type="predicted"/>
<evidence type="ECO:0000313" key="8">
    <source>
        <dbReference type="Proteomes" id="UP000663874"/>
    </source>
</evidence>
<evidence type="ECO:0000256" key="4">
    <source>
        <dbReference type="ARBA" id="ARBA00023136"/>
    </source>
</evidence>
<keyword evidence="4 5" id="KW-0472">Membrane</keyword>
<dbReference type="InterPro" id="IPR036640">
    <property type="entry name" value="ABC1_TM_sf"/>
</dbReference>
<gene>
    <name evidence="7" type="ORF">FNK824_LOCUS21815</name>
</gene>
<dbReference type="GO" id="GO:0005743">
    <property type="term" value="C:mitochondrial inner membrane"/>
    <property type="evidence" value="ECO:0007669"/>
    <property type="project" value="TreeGrafter"/>
</dbReference>
<dbReference type="AlphaFoldDB" id="A0A819JBC1"/>
<feature type="transmembrane region" description="Helical" evidence="5">
    <location>
        <begin position="115"/>
        <end position="136"/>
    </location>
</feature>
<evidence type="ECO:0000256" key="3">
    <source>
        <dbReference type="ARBA" id="ARBA00022989"/>
    </source>
</evidence>
<evidence type="ECO:0000256" key="1">
    <source>
        <dbReference type="ARBA" id="ARBA00004141"/>
    </source>
</evidence>
<evidence type="ECO:0000259" key="6">
    <source>
        <dbReference type="PROSITE" id="PS50929"/>
    </source>
</evidence>
<dbReference type="Pfam" id="PF00664">
    <property type="entry name" value="ABC_membrane"/>
    <property type="match status" value="1"/>
</dbReference>
<dbReference type="CDD" id="cd18577">
    <property type="entry name" value="ABC_6TM_Pgp_ABCB1_D1_like"/>
    <property type="match status" value="1"/>
</dbReference>
<evidence type="ECO:0000256" key="2">
    <source>
        <dbReference type="ARBA" id="ARBA00022692"/>
    </source>
</evidence>
<protein>
    <recommendedName>
        <fullName evidence="6">ABC transmembrane type-1 domain-containing protein</fullName>
    </recommendedName>
</protein>
<dbReference type="Proteomes" id="UP000663874">
    <property type="component" value="Unassembled WGS sequence"/>
</dbReference>
<dbReference type="EMBL" id="CAJOBE010004286">
    <property type="protein sequence ID" value="CAF3924770.1"/>
    <property type="molecule type" value="Genomic_DNA"/>
</dbReference>
<dbReference type="InterPro" id="IPR039421">
    <property type="entry name" value="Type_1_exporter"/>
</dbReference>
<feature type="domain" description="ABC transmembrane type-1" evidence="6">
    <location>
        <begin position="24"/>
        <end position="183"/>
    </location>
</feature>
<accession>A0A819JBC1</accession>
<dbReference type="PROSITE" id="PS50929">
    <property type="entry name" value="ABC_TM1F"/>
    <property type="match status" value="1"/>
</dbReference>
<name>A0A819JBC1_9BILA</name>
<comment type="subcellular location">
    <subcellularLocation>
        <location evidence="1">Membrane</location>
        <topology evidence="1">Multi-pass membrane protein</topology>
    </subcellularLocation>
</comment>
<keyword evidence="2 5" id="KW-0812">Transmembrane</keyword>
<dbReference type="GO" id="GO:0090374">
    <property type="term" value="P:oligopeptide export from mitochondrion"/>
    <property type="evidence" value="ECO:0007669"/>
    <property type="project" value="TreeGrafter"/>
</dbReference>
<keyword evidence="3 5" id="KW-1133">Transmembrane helix</keyword>
<reference evidence="7" key="1">
    <citation type="submission" date="2021-02" db="EMBL/GenBank/DDBJ databases">
        <authorList>
            <person name="Nowell W R."/>
        </authorList>
    </citation>
    <scope>NUCLEOTIDE SEQUENCE</scope>
</reference>
<feature type="transmembrane region" description="Helical" evidence="5">
    <location>
        <begin position="24"/>
        <end position="44"/>
    </location>
</feature>
<comment type="caution">
    <text evidence="7">The sequence shown here is derived from an EMBL/GenBank/DDBJ whole genome shotgun (WGS) entry which is preliminary data.</text>
</comment>
<organism evidence="7 8">
    <name type="scientific">Rotaria sordida</name>
    <dbReference type="NCBI Taxonomy" id="392033"/>
    <lineage>
        <taxon>Eukaryota</taxon>
        <taxon>Metazoa</taxon>
        <taxon>Spiralia</taxon>
        <taxon>Gnathifera</taxon>
        <taxon>Rotifera</taxon>
        <taxon>Eurotatoria</taxon>
        <taxon>Bdelloidea</taxon>
        <taxon>Philodinida</taxon>
        <taxon>Philodinidae</taxon>
        <taxon>Rotaria</taxon>
    </lineage>
</organism>
<dbReference type="Gene3D" id="1.20.1560.10">
    <property type="entry name" value="ABC transporter type 1, transmembrane domain"/>
    <property type="match status" value="1"/>
</dbReference>
<dbReference type="PANTHER" id="PTHR43394">
    <property type="entry name" value="ATP-DEPENDENT PERMEASE MDL1, MITOCHONDRIAL"/>
    <property type="match status" value="1"/>
</dbReference>
<evidence type="ECO:0000256" key="5">
    <source>
        <dbReference type="SAM" id="Phobius"/>
    </source>
</evidence>
<dbReference type="InterPro" id="IPR011527">
    <property type="entry name" value="ABC1_TM_dom"/>
</dbReference>
<evidence type="ECO:0000313" key="7">
    <source>
        <dbReference type="EMBL" id="CAF3924770.1"/>
    </source>
</evidence>
<sequence>LCNFIGSNFTTVNHNLKSRTKDQIIYAIIIGCVSIFCSYIRVAFMTISAERQTRTIRQTLFQSILKKDIVFFDTHTPGELNLQLTDNMNKIHDGIDDKLGTAVELISTCIGALIIGWKLTLVVLSCSPIIVGFFILSSKITTRLTTNEMNAYGKAGAVAEEVISSIRTVLSYNGQEREIKRFV</sequence>
<dbReference type="SUPFAM" id="SSF90123">
    <property type="entry name" value="ABC transporter transmembrane region"/>
    <property type="match status" value="1"/>
</dbReference>
<feature type="non-terminal residue" evidence="7">
    <location>
        <position position="1"/>
    </location>
</feature>
<dbReference type="GO" id="GO:0005524">
    <property type="term" value="F:ATP binding"/>
    <property type="evidence" value="ECO:0007669"/>
    <property type="project" value="InterPro"/>
</dbReference>
<dbReference type="PANTHER" id="PTHR43394:SF27">
    <property type="entry name" value="ATP-DEPENDENT TRANSLOCASE ABCB1-LIKE"/>
    <property type="match status" value="1"/>
</dbReference>
<dbReference type="GO" id="GO:0015421">
    <property type="term" value="F:ABC-type oligopeptide transporter activity"/>
    <property type="evidence" value="ECO:0007669"/>
    <property type="project" value="TreeGrafter"/>
</dbReference>